<evidence type="ECO:0000313" key="1">
    <source>
        <dbReference type="EMBL" id="MDO6424287.1"/>
    </source>
</evidence>
<dbReference type="EMBL" id="JAUOPB010000013">
    <property type="protein sequence ID" value="MDO6424287.1"/>
    <property type="molecule type" value="Genomic_DNA"/>
</dbReference>
<dbReference type="AlphaFoldDB" id="A0AAW7XD04"/>
<organism evidence="1 2">
    <name type="scientific">Saccharophagus degradans</name>
    <dbReference type="NCBI Taxonomy" id="86304"/>
    <lineage>
        <taxon>Bacteria</taxon>
        <taxon>Pseudomonadati</taxon>
        <taxon>Pseudomonadota</taxon>
        <taxon>Gammaproteobacteria</taxon>
        <taxon>Cellvibrionales</taxon>
        <taxon>Cellvibrionaceae</taxon>
        <taxon>Saccharophagus</taxon>
    </lineage>
</organism>
<evidence type="ECO:0000313" key="2">
    <source>
        <dbReference type="Proteomes" id="UP001169760"/>
    </source>
</evidence>
<reference evidence="1" key="1">
    <citation type="submission" date="2023-07" db="EMBL/GenBank/DDBJ databases">
        <title>Genome content predicts the carbon catabolic preferences of heterotrophic bacteria.</title>
        <authorList>
            <person name="Gralka M."/>
        </authorList>
    </citation>
    <scope>NUCLEOTIDE SEQUENCE</scope>
    <source>
        <strain evidence="1">I3M17_2</strain>
    </source>
</reference>
<gene>
    <name evidence="1" type="ORF">Q4521_17510</name>
</gene>
<sequence length="232" mass="27120">MNNNPKILYHRDLFGLAKKPLYKYQTKENAIKTVNHGSFRIGTLYDYRDIEQYGSEIGDVGEGTRSVESAIGEEFLLTGENSNAKGFVSGFIPQVLDRNMWIRDVQFRRRDNSPDRYLYCVSSEPSRDAMLDFECDTALEITDWPKFFYELRASLRMKVRLQRTCHIMPCIYGDRMAHYSELDENDILQLKPREMEYQKEWRAAWTPVGVGGIKPIIIHSPKAKKYCRIIEL</sequence>
<proteinExistence type="predicted"/>
<comment type="caution">
    <text evidence="1">The sequence shown here is derived from an EMBL/GenBank/DDBJ whole genome shotgun (WGS) entry which is preliminary data.</text>
</comment>
<dbReference type="Proteomes" id="UP001169760">
    <property type="component" value="Unassembled WGS sequence"/>
</dbReference>
<protein>
    <submittedName>
        <fullName evidence="1">Uncharacterized protein</fullName>
    </submittedName>
</protein>
<dbReference type="RefSeq" id="WP_216062673.1">
    <property type="nucleotide sequence ID" value="NZ_JAHKPP010000005.1"/>
</dbReference>
<name>A0AAW7XD04_9GAMM</name>
<accession>A0AAW7XD04</accession>